<keyword evidence="5" id="KW-1185">Reference proteome</keyword>
<dbReference type="Proteomes" id="UP000285908">
    <property type="component" value="Unassembled WGS sequence"/>
</dbReference>
<dbReference type="AlphaFoldDB" id="A0A438AM17"/>
<protein>
    <submittedName>
        <fullName evidence="4">Phage major capsid protein</fullName>
    </submittedName>
</protein>
<gene>
    <name evidence="4" type="ORF">EKE94_03235</name>
</gene>
<dbReference type="RefSeq" id="WP_127905152.1">
    <property type="nucleotide sequence ID" value="NZ_RQXX01000001.1"/>
</dbReference>
<dbReference type="OrthoDB" id="6982310at2"/>
<dbReference type="NCBIfam" id="TIGR01554">
    <property type="entry name" value="major_cap_HK97"/>
    <property type="match status" value="1"/>
</dbReference>
<sequence length="435" mass="45766">MDINDLRRARSAAATRMQTAADQIATLEAAETPDTDALATASAEFDAAEAAFNTAAAAVQRAETVEAAVAASIDTGDEANPGTPARAATARSEADQGVTAGLMVQALARAGGDRDRACRYLDEDGHSSVSAALTGATDSGGGVTIPRPVSSEIIELLRPRVAVRASGARTIDMPAGELRHAQQTGSARASYTAENAAIPESEPTFGKIDQTFKKLTSLVPIGNSLLRHATPQLGRMVRDDMLRVMALREDLAFLRGDGTQNTPVGLRNWMLAGHWQTGVAKTVAAAEAAVRRAVNAVEDSDVAMVTPGWIMRASAKNWLASLRDPNSGALIFPSIDQSGTLRGYPIRTTSQLPDNLGDGGDETEIYFGDFDEVMIGDSMAITISNSTDAAYIDANGDMVSAFQNDLTLMRAISEHDLAPRHDVALSGIQAVGWSL</sequence>
<comment type="caution">
    <text evidence="4">The sequence shown here is derived from an EMBL/GenBank/DDBJ whole genome shotgun (WGS) entry which is preliminary data.</text>
</comment>
<feature type="region of interest" description="Disordered" evidence="2">
    <location>
        <begin position="73"/>
        <end position="94"/>
    </location>
</feature>
<organism evidence="4 5">
    <name type="scientific">Mesobaculum littorinae</name>
    <dbReference type="NCBI Taxonomy" id="2486419"/>
    <lineage>
        <taxon>Bacteria</taxon>
        <taxon>Pseudomonadati</taxon>
        <taxon>Pseudomonadota</taxon>
        <taxon>Alphaproteobacteria</taxon>
        <taxon>Rhodobacterales</taxon>
        <taxon>Roseobacteraceae</taxon>
        <taxon>Mesobaculum</taxon>
    </lineage>
</organism>
<name>A0A438AM17_9RHOB</name>
<evidence type="ECO:0000313" key="5">
    <source>
        <dbReference type="Proteomes" id="UP000285908"/>
    </source>
</evidence>
<evidence type="ECO:0000259" key="3">
    <source>
        <dbReference type="Pfam" id="PF05065"/>
    </source>
</evidence>
<reference evidence="4 5" key="1">
    <citation type="submission" date="2018-11" db="EMBL/GenBank/DDBJ databases">
        <title>Mesobaculum littorinae gen. nov., sp. nov., isolated from Littorina scabra that represents a novel genus of the order Rhodobacteraceae.</title>
        <authorList>
            <person name="Li F."/>
        </authorList>
    </citation>
    <scope>NUCLEOTIDE SEQUENCE [LARGE SCALE GENOMIC DNA]</scope>
    <source>
        <strain evidence="4 5">M0103</strain>
    </source>
</reference>
<evidence type="ECO:0000256" key="2">
    <source>
        <dbReference type="SAM" id="MobiDB-lite"/>
    </source>
</evidence>
<evidence type="ECO:0000256" key="1">
    <source>
        <dbReference type="ARBA" id="ARBA00004328"/>
    </source>
</evidence>
<evidence type="ECO:0000313" key="4">
    <source>
        <dbReference type="EMBL" id="RVV99709.1"/>
    </source>
</evidence>
<dbReference type="Pfam" id="PF05065">
    <property type="entry name" value="Phage_capsid"/>
    <property type="match status" value="1"/>
</dbReference>
<accession>A0A438AM17</accession>
<feature type="domain" description="Phage capsid-like C-terminal" evidence="3">
    <location>
        <begin position="141"/>
        <end position="425"/>
    </location>
</feature>
<dbReference type="EMBL" id="RQXX01000001">
    <property type="protein sequence ID" value="RVV99709.1"/>
    <property type="molecule type" value="Genomic_DNA"/>
</dbReference>
<dbReference type="InterPro" id="IPR024455">
    <property type="entry name" value="Phage_capsid"/>
</dbReference>
<dbReference type="Gene3D" id="3.30.2400.10">
    <property type="entry name" value="Major capsid protein gp5"/>
    <property type="match status" value="1"/>
</dbReference>
<proteinExistence type="predicted"/>
<dbReference type="SUPFAM" id="SSF56563">
    <property type="entry name" value="Major capsid protein gp5"/>
    <property type="match status" value="1"/>
</dbReference>
<dbReference type="InterPro" id="IPR054612">
    <property type="entry name" value="Phage_capsid-like_C"/>
</dbReference>
<comment type="subcellular location">
    <subcellularLocation>
        <location evidence="1">Virion</location>
    </subcellularLocation>
</comment>